<evidence type="ECO:0000313" key="3">
    <source>
        <dbReference type="Proteomes" id="UP000594638"/>
    </source>
</evidence>
<dbReference type="InterPro" id="IPR003100">
    <property type="entry name" value="PAZ_dom"/>
</dbReference>
<reference evidence="2 3" key="1">
    <citation type="submission" date="2019-12" db="EMBL/GenBank/DDBJ databases">
        <authorList>
            <person name="Alioto T."/>
            <person name="Alioto T."/>
            <person name="Gomez Garrido J."/>
        </authorList>
    </citation>
    <scope>NUCLEOTIDE SEQUENCE [LARGE SCALE GENOMIC DNA]</scope>
</reference>
<accession>A0A8S0P9M4</accession>
<dbReference type="EMBL" id="CACTIH010000015">
    <property type="protein sequence ID" value="CAA2934467.1"/>
    <property type="molecule type" value="Genomic_DNA"/>
</dbReference>
<dbReference type="SUPFAM" id="SSF101690">
    <property type="entry name" value="PAZ domain"/>
    <property type="match status" value="1"/>
</dbReference>
<gene>
    <name evidence="2" type="ORF">OLEA9_A054366</name>
</gene>
<comment type="caution">
    <text evidence="2">The sequence shown here is derived from an EMBL/GenBank/DDBJ whole genome shotgun (WGS) entry which is preliminary data.</text>
</comment>
<name>A0A8S0P9M4_OLEEU</name>
<keyword evidence="3" id="KW-1185">Reference proteome</keyword>
<evidence type="ECO:0000313" key="2">
    <source>
        <dbReference type="EMBL" id="CAA2934467.1"/>
    </source>
</evidence>
<dbReference type="Gramene" id="OE9A054366T1">
    <property type="protein sequence ID" value="OE9A054366C1"/>
    <property type="gene ID" value="OE9A054366"/>
</dbReference>
<organism evidence="2 3">
    <name type="scientific">Olea europaea subsp. europaea</name>
    <dbReference type="NCBI Taxonomy" id="158383"/>
    <lineage>
        <taxon>Eukaryota</taxon>
        <taxon>Viridiplantae</taxon>
        <taxon>Streptophyta</taxon>
        <taxon>Embryophyta</taxon>
        <taxon>Tracheophyta</taxon>
        <taxon>Spermatophyta</taxon>
        <taxon>Magnoliopsida</taxon>
        <taxon>eudicotyledons</taxon>
        <taxon>Gunneridae</taxon>
        <taxon>Pentapetalae</taxon>
        <taxon>asterids</taxon>
        <taxon>lamiids</taxon>
        <taxon>Lamiales</taxon>
        <taxon>Oleaceae</taxon>
        <taxon>Oleeae</taxon>
        <taxon>Olea</taxon>
    </lineage>
</organism>
<dbReference type="AlphaFoldDB" id="A0A8S0P9M4"/>
<dbReference type="PROSITE" id="PS50821">
    <property type="entry name" value="PAZ"/>
    <property type="match status" value="1"/>
</dbReference>
<sequence length="75" mass="8758">MPFVDMSAGAFYEPILVSDFVTNYLRRDLTRPLSYQDRIKVKRTLKGLRVELNHTERVKHYKLSGMSTVPAQQLM</sequence>
<dbReference type="Proteomes" id="UP000594638">
    <property type="component" value="Unassembled WGS sequence"/>
</dbReference>
<dbReference type="Gene3D" id="2.170.260.10">
    <property type="entry name" value="paz domain"/>
    <property type="match status" value="1"/>
</dbReference>
<dbReference type="InterPro" id="IPR036085">
    <property type="entry name" value="PAZ_dom_sf"/>
</dbReference>
<proteinExistence type="predicted"/>
<feature type="domain" description="PAZ" evidence="1">
    <location>
        <begin position="16"/>
        <end position="75"/>
    </location>
</feature>
<dbReference type="OrthoDB" id="1744322at2759"/>
<dbReference type="GO" id="GO:0003723">
    <property type="term" value="F:RNA binding"/>
    <property type="evidence" value="ECO:0007669"/>
    <property type="project" value="InterPro"/>
</dbReference>
<evidence type="ECO:0000259" key="1">
    <source>
        <dbReference type="PROSITE" id="PS50821"/>
    </source>
</evidence>
<protein>
    <submittedName>
        <fullName evidence="2">Argonaute 5</fullName>
    </submittedName>
</protein>